<dbReference type="InterPro" id="IPR036873">
    <property type="entry name" value="Rhodanese-like_dom_sf"/>
</dbReference>
<dbReference type="RefSeq" id="WP_094852050.1">
    <property type="nucleotide sequence ID" value="NZ_NEVM01000001.1"/>
</dbReference>
<dbReference type="SUPFAM" id="SSF52821">
    <property type="entry name" value="Rhodanese/Cell cycle control phosphatase"/>
    <property type="match status" value="2"/>
</dbReference>
<dbReference type="SMART" id="SM00450">
    <property type="entry name" value="RHOD"/>
    <property type="match status" value="2"/>
</dbReference>
<name>A0A261SLQ3_9BORD</name>
<dbReference type="AlphaFoldDB" id="A0A261SLQ3"/>
<dbReference type="InterPro" id="IPR051126">
    <property type="entry name" value="Thiosulfate_sulfurtransferase"/>
</dbReference>
<dbReference type="Pfam" id="PF00581">
    <property type="entry name" value="Rhodanese"/>
    <property type="match status" value="1"/>
</dbReference>
<dbReference type="Proteomes" id="UP000216020">
    <property type="component" value="Unassembled WGS sequence"/>
</dbReference>
<dbReference type="InterPro" id="IPR001307">
    <property type="entry name" value="Thiosulphate_STrfase_CS"/>
</dbReference>
<organism evidence="4 5">
    <name type="scientific">Bordetella genomosp. 10</name>
    <dbReference type="NCBI Taxonomy" id="1416804"/>
    <lineage>
        <taxon>Bacteria</taxon>
        <taxon>Pseudomonadati</taxon>
        <taxon>Pseudomonadota</taxon>
        <taxon>Betaproteobacteria</taxon>
        <taxon>Burkholderiales</taxon>
        <taxon>Alcaligenaceae</taxon>
        <taxon>Bordetella</taxon>
    </lineage>
</organism>
<keyword evidence="2" id="KW-0808">Transferase</keyword>
<evidence type="ECO:0000259" key="3">
    <source>
        <dbReference type="PROSITE" id="PS50206"/>
    </source>
</evidence>
<reference evidence="5" key="1">
    <citation type="submission" date="2017-05" db="EMBL/GenBank/DDBJ databases">
        <title>Complete and WGS of Bordetella genogroups.</title>
        <authorList>
            <person name="Spilker T."/>
            <person name="Lipuma J."/>
        </authorList>
    </citation>
    <scope>NUCLEOTIDE SEQUENCE [LARGE SCALE GENOMIC DNA]</scope>
    <source>
        <strain evidence="5">AU16122</strain>
    </source>
</reference>
<feature type="domain" description="Rhodanese" evidence="3">
    <location>
        <begin position="154"/>
        <end position="274"/>
    </location>
</feature>
<dbReference type="PROSITE" id="PS00683">
    <property type="entry name" value="RHODANESE_2"/>
    <property type="match status" value="1"/>
</dbReference>
<proteinExistence type="predicted"/>
<evidence type="ECO:0000256" key="1">
    <source>
        <dbReference type="ARBA" id="ARBA00022737"/>
    </source>
</evidence>
<dbReference type="PANTHER" id="PTHR43855">
    <property type="entry name" value="THIOSULFATE SULFURTRANSFERASE"/>
    <property type="match status" value="1"/>
</dbReference>
<accession>A0A261SLQ3</accession>
<evidence type="ECO:0000313" key="5">
    <source>
        <dbReference type="Proteomes" id="UP000216020"/>
    </source>
</evidence>
<dbReference type="OrthoDB" id="9781034at2"/>
<dbReference type="PANTHER" id="PTHR43855:SF1">
    <property type="entry name" value="THIOSULFATE SULFURTRANSFERASE"/>
    <property type="match status" value="1"/>
</dbReference>
<sequence length="282" mass="31098">MTSVLESTLREGTLNAETLRALAARTALNLVEIRAQPSTAAPAAAGAVPVFWKDLLWLPDVRDFADARLLGERLRRLGLDPGRPTVLYGEHRQYGFYARWALRHAGLRPVFVLERPEQLAAALPAPAPHLAPPPIDEGPAPRRALRQEVLAALGRRDVQIVDARSREEYDGWRVSPPGGHDHGAERAGHIPGARHLHYLDFLDAHGQLRPDDELHARADAAGLRADLPVIAYCRLSHRASLLVFVLQERLGYADVRLYDGSWTEWGSSVGSPIAHHRPSPPP</sequence>
<comment type="caution">
    <text evidence="4">The sequence shown here is derived from an EMBL/GenBank/DDBJ whole genome shotgun (WGS) entry which is preliminary data.</text>
</comment>
<evidence type="ECO:0000256" key="2">
    <source>
        <dbReference type="RuleBase" id="RU000507"/>
    </source>
</evidence>
<dbReference type="PROSITE" id="PS50206">
    <property type="entry name" value="RHODANESE_3"/>
    <property type="match status" value="2"/>
</dbReference>
<dbReference type="Gene3D" id="3.40.250.10">
    <property type="entry name" value="Rhodanese-like domain"/>
    <property type="match status" value="2"/>
</dbReference>
<dbReference type="CDD" id="cd01449">
    <property type="entry name" value="TST_Repeat_2"/>
    <property type="match status" value="1"/>
</dbReference>
<dbReference type="EMBL" id="NEVM01000001">
    <property type="protein sequence ID" value="OZI37947.1"/>
    <property type="molecule type" value="Genomic_DNA"/>
</dbReference>
<keyword evidence="5" id="KW-1185">Reference proteome</keyword>
<dbReference type="InterPro" id="IPR001763">
    <property type="entry name" value="Rhodanese-like_dom"/>
</dbReference>
<gene>
    <name evidence="4" type="ORF">CAL29_06180</name>
</gene>
<feature type="domain" description="Rhodanese" evidence="3">
    <location>
        <begin position="24"/>
        <end position="120"/>
    </location>
</feature>
<evidence type="ECO:0000313" key="4">
    <source>
        <dbReference type="EMBL" id="OZI37947.1"/>
    </source>
</evidence>
<dbReference type="GO" id="GO:0004792">
    <property type="term" value="F:thiosulfate-cyanide sulfurtransferase activity"/>
    <property type="evidence" value="ECO:0007669"/>
    <property type="project" value="InterPro"/>
</dbReference>
<protein>
    <recommendedName>
        <fullName evidence="2">Sulfurtransferase</fullName>
    </recommendedName>
</protein>
<keyword evidence="1" id="KW-0677">Repeat</keyword>